<reference evidence="1 2" key="1">
    <citation type="submission" date="2018-02" db="EMBL/GenBank/DDBJ databases">
        <title>The draft genome of Sphingobacterium gobiense H7.</title>
        <authorList>
            <person name="Li L."/>
            <person name="Liu L."/>
            <person name="Zhang X."/>
            <person name="Wang T."/>
            <person name="Liang L."/>
        </authorList>
    </citation>
    <scope>NUCLEOTIDE SEQUENCE [LARGE SCALE GENOMIC DNA]</scope>
    <source>
        <strain evidence="1 2">ACCC 05757</strain>
    </source>
</reference>
<dbReference type="EMBL" id="PVBS01000002">
    <property type="protein sequence ID" value="PRD54249.1"/>
    <property type="molecule type" value="Genomic_DNA"/>
</dbReference>
<organism evidence="1 2">
    <name type="scientific">Sphingobacterium gobiense</name>
    <dbReference type="NCBI Taxonomy" id="1382456"/>
    <lineage>
        <taxon>Bacteria</taxon>
        <taxon>Pseudomonadati</taxon>
        <taxon>Bacteroidota</taxon>
        <taxon>Sphingobacteriia</taxon>
        <taxon>Sphingobacteriales</taxon>
        <taxon>Sphingobacteriaceae</taxon>
        <taxon>Sphingobacterium</taxon>
    </lineage>
</organism>
<comment type="caution">
    <text evidence="1">The sequence shown here is derived from an EMBL/GenBank/DDBJ whole genome shotgun (WGS) entry which is preliminary data.</text>
</comment>
<keyword evidence="2" id="KW-1185">Reference proteome</keyword>
<dbReference type="OrthoDB" id="9846564at2"/>
<dbReference type="Proteomes" id="UP000238642">
    <property type="component" value="Unassembled WGS sequence"/>
</dbReference>
<name>A0A2S9JMN0_9SPHI</name>
<sequence length="152" mass="17393">MKTILLTIASILILSNICFGQRIEWYGGYPSNYVTYSDDTKLVFDSGDGIISGSYELLSDGRTLQYEVNINPHVIGSIYEVVVSASLDEPTTEPAWWDYYYQPYNLGAKTFSGSIYLNYDEPKPFAAIVGYLSLEPNWMIRYFDIYSTYYPD</sequence>
<dbReference type="RefSeq" id="WP_105726434.1">
    <property type="nucleotide sequence ID" value="NZ_PVBS01000002.1"/>
</dbReference>
<dbReference type="AlphaFoldDB" id="A0A2S9JMN0"/>
<evidence type="ECO:0000313" key="2">
    <source>
        <dbReference type="Proteomes" id="UP000238642"/>
    </source>
</evidence>
<evidence type="ECO:0000313" key="1">
    <source>
        <dbReference type="EMBL" id="PRD54249.1"/>
    </source>
</evidence>
<gene>
    <name evidence="1" type="ORF">C5749_12290</name>
</gene>
<proteinExistence type="predicted"/>
<accession>A0A2S9JMN0</accession>
<protein>
    <submittedName>
        <fullName evidence="1">Uncharacterized protein</fullName>
    </submittedName>
</protein>